<dbReference type="GO" id="GO:0005789">
    <property type="term" value="C:endoplasmic reticulum membrane"/>
    <property type="evidence" value="ECO:0007669"/>
    <property type="project" value="UniProtKB-SubCell"/>
</dbReference>
<keyword evidence="4 10" id="KW-0328">Glycosyltransferase</keyword>
<dbReference type="EMBL" id="JAIZAY010000006">
    <property type="protein sequence ID" value="KAJ8039634.1"/>
    <property type="molecule type" value="Genomic_DNA"/>
</dbReference>
<evidence type="ECO:0000313" key="13">
    <source>
        <dbReference type="Proteomes" id="UP001152320"/>
    </source>
</evidence>
<evidence type="ECO:0000256" key="8">
    <source>
        <dbReference type="ARBA" id="ARBA00022989"/>
    </source>
</evidence>
<feature type="transmembrane region" description="Helical" evidence="10">
    <location>
        <begin position="111"/>
        <end position="127"/>
    </location>
</feature>
<evidence type="ECO:0000256" key="2">
    <source>
        <dbReference type="ARBA" id="ARBA00004922"/>
    </source>
</evidence>
<evidence type="ECO:0000256" key="1">
    <source>
        <dbReference type="ARBA" id="ARBA00004477"/>
    </source>
</evidence>
<dbReference type="PANTHER" id="PTHR12413">
    <property type="entry name" value="DOLICHYL GLYCOSYLTRANSFERASE"/>
    <property type="match status" value="1"/>
</dbReference>
<keyword evidence="5 10" id="KW-0808">Transferase</keyword>
<comment type="pathway">
    <text evidence="2 10">Protein modification; protein glycosylation.</text>
</comment>
<name>A0A9Q1C7T9_HOLLE</name>
<evidence type="ECO:0000256" key="9">
    <source>
        <dbReference type="ARBA" id="ARBA00023136"/>
    </source>
</evidence>
<dbReference type="GO" id="GO:0042281">
    <property type="term" value="F:dolichyl pyrophosphate Man9GlcNAc2 alpha-1,3-glucosyltransferase activity"/>
    <property type="evidence" value="ECO:0007669"/>
    <property type="project" value="TreeGrafter"/>
</dbReference>
<evidence type="ECO:0000256" key="10">
    <source>
        <dbReference type="RuleBase" id="RU363110"/>
    </source>
</evidence>
<feature type="compositionally biased region" description="Basic residues" evidence="11">
    <location>
        <begin position="460"/>
        <end position="479"/>
    </location>
</feature>
<sequence length="479" mass="55239">MFGDYEAQRHWMEITYNLPVNEWYKNSSDNNLQYWGLDYPPLTAYHSWLCGYVANKINSDWVALNSSKGFESGQHKLFMRYTVMLVDLLLYIPAILIFFVKTLKNKSIQECLLLATVVLLYPGLIIIDHGHFQYNNASLGLQILAVSAIATGHDLWGSLIFVFALNYKQMELYHSVPFFCFLLGKCFRSQDENGFLKLVKIGFVVLLGFSLCWMPFLTNLETALQVLHRLFPFDRGLFEDKVSNIWCILDVLLKLKRKLAQEHLVLLSLASTVLAFLPSALDLLVKPSFEKFKFSLINCSLVFFLFSYQVHEKSILIPAISVILVFHDQPFLASWFLLISTFSMLPLLIKDLLFLPYAALSILFIVMVFIYVKLYPPTPTHWLLQILGILSVIGAVFLSITAVLVTAPSRYPDIFAVLISGYSCVHFVFFLVWFYYLQLKAGIAVDFEDTMKNKSSDKMTKKKERKQKYQRRKKSKKVD</sequence>
<feature type="transmembrane region" description="Helical" evidence="10">
    <location>
        <begin position="384"/>
        <end position="407"/>
    </location>
</feature>
<feature type="region of interest" description="Disordered" evidence="11">
    <location>
        <begin position="452"/>
        <end position="479"/>
    </location>
</feature>
<feature type="transmembrane region" description="Helical" evidence="10">
    <location>
        <begin position="414"/>
        <end position="436"/>
    </location>
</feature>
<dbReference type="InterPro" id="IPR004856">
    <property type="entry name" value="Glyco_trans_ALG6/ALG8"/>
</dbReference>
<dbReference type="Proteomes" id="UP001152320">
    <property type="component" value="Chromosome 6"/>
</dbReference>
<feature type="transmembrane region" description="Helical" evidence="10">
    <location>
        <begin position="198"/>
        <end position="216"/>
    </location>
</feature>
<keyword evidence="8 10" id="KW-1133">Transmembrane helix</keyword>
<proteinExistence type="inferred from homology"/>
<feature type="transmembrane region" description="Helical" evidence="10">
    <location>
        <begin position="316"/>
        <end position="340"/>
    </location>
</feature>
<evidence type="ECO:0000256" key="6">
    <source>
        <dbReference type="ARBA" id="ARBA00022692"/>
    </source>
</evidence>
<accession>A0A9Q1C7T9</accession>
<evidence type="ECO:0000256" key="4">
    <source>
        <dbReference type="ARBA" id="ARBA00022676"/>
    </source>
</evidence>
<evidence type="ECO:0000256" key="11">
    <source>
        <dbReference type="SAM" id="MobiDB-lite"/>
    </source>
</evidence>
<protein>
    <recommendedName>
        <fullName evidence="10">Alpha-1,3-glucosyltransferase</fullName>
        <ecNumber evidence="10">2.4.1.-</ecNumber>
    </recommendedName>
</protein>
<dbReference type="AlphaFoldDB" id="A0A9Q1C7T9"/>
<evidence type="ECO:0000256" key="5">
    <source>
        <dbReference type="ARBA" id="ARBA00022679"/>
    </source>
</evidence>
<comment type="subcellular location">
    <subcellularLocation>
        <location evidence="1 10">Endoplasmic reticulum membrane</location>
        <topology evidence="1 10">Multi-pass membrane protein</topology>
    </subcellularLocation>
</comment>
<evidence type="ECO:0000256" key="3">
    <source>
        <dbReference type="ARBA" id="ARBA00008715"/>
    </source>
</evidence>
<comment type="caution">
    <text evidence="12">The sequence shown here is derived from an EMBL/GenBank/DDBJ whole genome shotgun (WGS) entry which is preliminary data.</text>
</comment>
<dbReference type="OrthoDB" id="4983at2759"/>
<evidence type="ECO:0000313" key="12">
    <source>
        <dbReference type="EMBL" id="KAJ8039634.1"/>
    </source>
</evidence>
<evidence type="ECO:0000256" key="7">
    <source>
        <dbReference type="ARBA" id="ARBA00022824"/>
    </source>
</evidence>
<feature type="transmembrane region" description="Helical" evidence="10">
    <location>
        <begin position="78"/>
        <end position="99"/>
    </location>
</feature>
<comment type="similarity">
    <text evidence="3 10">Belongs to the ALG6/ALG8 glucosyltransferase family.</text>
</comment>
<gene>
    <name evidence="12" type="ORF">HOLleu_13691</name>
</gene>
<dbReference type="PANTHER" id="PTHR12413:SF1">
    <property type="entry name" value="DOLICHYL PYROPHOSPHATE MAN9GLCNAC2 ALPHA-1,3-GLUCOSYLTRANSFERASE"/>
    <property type="match status" value="1"/>
</dbReference>
<keyword evidence="13" id="KW-1185">Reference proteome</keyword>
<dbReference type="EC" id="2.4.1.-" evidence="10"/>
<keyword evidence="9 10" id="KW-0472">Membrane</keyword>
<feature type="transmembrane region" description="Helical" evidence="10">
    <location>
        <begin position="352"/>
        <end position="372"/>
    </location>
</feature>
<organism evidence="12 13">
    <name type="scientific">Holothuria leucospilota</name>
    <name type="common">Black long sea cucumber</name>
    <name type="synonym">Mertensiothuria leucospilota</name>
    <dbReference type="NCBI Taxonomy" id="206669"/>
    <lineage>
        <taxon>Eukaryota</taxon>
        <taxon>Metazoa</taxon>
        <taxon>Echinodermata</taxon>
        <taxon>Eleutherozoa</taxon>
        <taxon>Echinozoa</taxon>
        <taxon>Holothuroidea</taxon>
        <taxon>Aspidochirotacea</taxon>
        <taxon>Aspidochirotida</taxon>
        <taxon>Holothuriidae</taxon>
        <taxon>Holothuria</taxon>
    </lineage>
</organism>
<keyword evidence="7 10" id="KW-0256">Endoplasmic reticulum</keyword>
<feature type="transmembrane region" description="Helical" evidence="10">
    <location>
        <begin position="139"/>
        <end position="165"/>
    </location>
</feature>
<keyword evidence="6 10" id="KW-0812">Transmembrane</keyword>
<dbReference type="Pfam" id="PF03155">
    <property type="entry name" value="Alg6_Alg8"/>
    <property type="match status" value="1"/>
</dbReference>
<feature type="transmembrane region" description="Helical" evidence="10">
    <location>
        <begin position="264"/>
        <end position="285"/>
    </location>
</feature>
<reference evidence="12" key="1">
    <citation type="submission" date="2021-10" db="EMBL/GenBank/DDBJ databases">
        <title>Tropical sea cucumber genome reveals ecological adaptation and Cuvierian tubules defense mechanism.</title>
        <authorList>
            <person name="Chen T."/>
        </authorList>
    </citation>
    <scope>NUCLEOTIDE SEQUENCE</scope>
    <source>
        <strain evidence="12">Nanhai2018</strain>
        <tissue evidence="12">Muscle</tissue>
    </source>
</reference>